<dbReference type="InterPro" id="IPR000210">
    <property type="entry name" value="BTB/POZ_dom"/>
</dbReference>
<dbReference type="InterPro" id="IPR011333">
    <property type="entry name" value="SKP1/BTB/POZ_sf"/>
</dbReference>
<feature type="domain" description="BTB" evidence="1">
    <location>
        <begin position="111"/>
        <end position="178"/>
    </location>
</feature>
<dbReference type="CDD" id="cd18186">
    <property type="entry name" value="BTB_POZ_ZBTB_KLHL-like"/>
    <property type="match status" value="1"/>
</dbReference>
<dbReference type="Gene3D" id="3.30.710.10">
    <property type="entry name" value="Potassium Channel Kv1.1, Chain A"/>
    <property type="match status" value="1"/>
</dbReference>
<proteinExistence type="predicted"/>
<dbReference type="SMART" id="SM00225">
    <property type="entry name" value="BTB"/>
    <property type="match status" value="1"/>
</dbReference>
<reference evidence="3" key="1">
    <citation type="submission" date="2010-08" db="EMBL/GenBank/DDBJ databases">
        <authorList>
            <consortium name="Caenorhabditis japonica Sequencing Consortium"/>
            <person name="Wilson R.K."/>
        </authorList>
    </citation>
    <scope>NUCLEOTIDE SEQUENCE [LARGE SCALE GENOMIC DNA]</scope>
    <source>
        <strain evidence="3">DF5081</strain>
    </source>
</reference>
<evidence type="ECO:0000313" key="3">
    <source>
        <dbReference type="Proteomes" id="UP000005237"/>
    </source>
</evidence>
<dbReference type="PROSITE" id="PS50097">
    <property type="entry name" value="BTB"/>
    <property type="match status" value="1"/>
</dbReference>
<sequence length="274" mass="32176">MILLAWKTSDDQLKFKILCNEKSVSSLWKCRAECVVRLRSLGLELLERKFRGEFDYSTNFIEDVLGDWRLIKEYILQCKYLTIEAIVKIQQVTGIRKRKIIDYSAEKSELFNATLIVEGQKVHVNKQLLAMHSKFFETLFFGQFSEKNQDCIELQDVKHAEFLEFLDVVHPTHASIDEDNVERLLELADRFQTDEVSTRCEEFLARTKNVPMAKKLILAHQYTLDSLMDTCLKSFNSLEDMIPLRRSEYFHHLDDNIKSILLELLVRLEDSRMG</sequence>
<dbReference type="AlphaFoldDB" id="A0A8R1I1F8"/>
<dbReference type="SUPFAM" id="SSF54695">
    <property type="entry name" value="POZ domain"/>
    <property type="match status" value="1"/>
</dbReference>
<dbReference type="PANTHER" id="PTHR47022:SF1">
    <property type="entry name" value="BTB AND MATH DOMAIN-CONTAINING PROTEIN 36-RELATED"/>
    <property type="match status" value="1"/>
</dbReference>
<reference evidence="2" key="2">
    <citation type="submission" date="2022-06" db="UniProtKB">
        <authorList>
            <consortium name="EnsemblMetazoa"/>
        </authorList>
    </citation>
    <scope>IDENTIFICATION</scope>
    <source>
        <strain evidence="2">DF5081</strain>
    </source>
</reference>
<accession>A0A8R1I1F8</accession>
<keyword evidence="3" id="KW-1185">Reference proteome</keyword>
<dbReference type="EnsemblMetazoa" id="CJA12644.1">
    <property type="protein sequence ID" value="CJA12644.1"/>
    <property type="gene ID" value="WBGene00131848"/>
</dbReference>
<dbReference type="Pfam" id="PF00651">
    <property type="entry name" value="BTB"/>
    <property type="match status" value="1"/>
</dbReference>
<protein>
    <submittedName>
        <fullName evidence="2">BTB domain-containing protein</fullName>
    </submittedName>
</protein>
<dbReference type="Proteomes" id="UP000005237">
    <property type="component" value="Unassembled WGS sequence"/>
</dbReference>
<evidence type="ECO:0000313" key="2">
    <source>
        <dbReference type="EnsemblMetazoa" id="CJA12644.1"/>
    </source>
</evidence>
<evidence type="ECO:0000259" key="1">
    <source>
        <dbReference type="PROSITE" id="PS50097"/>
    </source>
</evidence>
<organism evidence="2 3">
    <name type="scientific">Caenorhabditis japonica</name>
    <dbReference type="NCBI Taxonomy" id="281687"/>
    <lineage>
        <taxon>Eukaryota</taxon>
        <taxon>Metazoa</taxon>
        <taxon>Ecdysozoa</taxon>
        <taxon>Nematoda</taxon>
        <taxon>Chromadorea</taxon>
        <taxon>Rhabditida</taxon>
        <taxon>Rhabditina</taxon>
        <taxon>Rhabditomorpha</taxon>
        <taxon>Rhabditoidea</taxon>
        <taxon>Rhabditidae</taxon>
        <taxon>Peloderinae</taxon>
        <taxon>Caenorhabditis</taxon>
    </lineage>
</organism>
<name>A0A8R1I1F8_CAEJA</name>
<dbReference type="PANTHER" id="PTHR47022">
    <property type="entry name" value="BTB AND MATH DOMAIN-CONTAINING PROTEIN 36-RELATED"/>
    <property type="match status" value="1"/>
</dbReference>